<proteinExistence type="predicted"/>
<evidence type="ECO:0000256" key="1">
    <source>
        <dbReference type="SAM" id="MobiDB-lite"/>
    </source>
</evidence>
<reference evidence="2 3" key="1">
    <citation type="submission" date="2020-08" db="EMBL/GenBank/DDBJ databases">
        <title>Genomic Encyclopedia of Type Strains, Phase IV (KMG-IV): sequencing the most valuable type-strain genomes for metagenomic binning, comparative biology and taxonomic classification.</title>
        <authorList>
            <person name="Goeker M."/>
        </authorList>
    </citation>
    <scope>NUCLEOTIDE SEQUENCE [LARGE SCALE GENOMIC DNA]</scope>
    <source>
        <strain evidence="2 3">DSM 25622</strain>
    </source>
</reference>
<evidence type="ECO:0000313" key="3">
    <source>
        <dbReference type="Proteomes" id="UP000580654"/>
    </source>
</evidence>
<dbReference type="Proteomes" id="UP000580654">
    <property type="component" value="Unassembled WGS sequence"/>
</dbReference>
<dbReference type="RefSeq" id="WP_184518834.1">
    <property type="nucleotide sequence ID" value="NZ_JACIJD010000011.1"/>
</dbReference>
<evidence type="ECO:0000313" key="2">
    <source>
        <dbReference type="EMBL" id="MBB5694547.1"/>
    </source>
</evidence>
<keyword evidence="3" id="KW-1185">Reference proteome</keyword>
<feature type="compositionally biased region" description="Basic and acidic residues" evidence="1">
    <location>
        <begin position="1"/>
        <end position="13"/>
    </location>
</feature>
<name>A0A840YDU6_9PROT</name>
<organism evidence="2 3">
    <name type="scientific">Muricoccus pecuniae</name>
    <dbReference type="NCBI Taxonomy" id="693023"/>
    <lineage>
        <taxon>Bacteria</taxon>
        <taxon>Pseudomonadati</taxon>
        <taxon>Pseudomonadota</taxon>
        <taxon>Alphaproteobacteria</taxon>
        <taxon>Acetobacterales</taxon>
        <taxon>Roseomonadaceae</taxon>
        <taxon>Muricoccus</taxon>
    </lineage>
</organism>
<dbReference type="AlphaFoldDB" id="A0A840YDU6"/>
<gene>
    <name evidence="2" type="ORF">FHS87_002599</name>
</gene>
<protein>
    <submittedName>
        <fullName evidence="2">Uncharacterized protein</fullName>
    </submittedName>
</protein>
<feature type="compositionally biased region" description="Low complexity" evidence="1">
    <location>
        <begin position="25"/>
        <end position="37"/>
    </location>
</feature>
<accession>A0A840YDU6</accession>
<feature type="region of interest" description="Disordered" evidence="1">
    <location>
        <begin position="1"/>
        <end position="66"/>
    </location>
</feature>
<comment type="caution">
    <text evidence="2">The sequence shown here is derived from an EMBL/GenBank/DDBJ whole genome shotgun (WGS) entry which is preliminary data.</text>
</comment>
<dbReference type="EMBL" id="JACIJD010000011">
    <property type="protein sequence ID" value="MBB5694547.1"/>
    <property type="molecule type" value="Genomic_DNA"/>
</dbReference>
<sequence length="66" mass="6538">MTTAKKADRRAEELGSGQGSVSNESGTSTGPGSFPGSGDKGDNQHSIGGAGSNKTANNRPGHKTHG</sequence>